<feature type="region of interest" description="Disordered" evidence="1">
    <location>
        <begin position="267"/>
        <end position="292"/>
    </location>
</feature>
<evidence type="ECO:0000313" key="3">
    <source>
        <dbReference type="Proteomes" id="UP000266841"/>
    </source>
</evidence>
<name>K0STD5_THAOC</name>
<feature type="compositionally biased region" description="Acidic residues" evidence="1">
    <location>
        <begin position="20"/>
        <end position="36"/>
    </location>
</feature>
<accession>K0STD5</accession>
<reference evidence="2 3" key="1">
    <citation type="journal article" date="2012" name="Genome Biol.">
        <title>Genome and low-iron response of an oceanic diatom adapted to chronic iron limitation.</title>
        <authorList>
            <person name="Lommer M."/>
            <person name="Specht M."/>
            <person name="Roy A.S."/>
            <person name="Kraemer L."/>
            <person name="Andreson R."/>
            <person name="Gutowska M.A."/>
            <person name="Wolf J."/>
            <person name="Bergner S.V."/>
            <person name="Schilhabel M.B."/>
            <person name="Klostermeier U.C."/>
            <person name="Beiko R.G."/>
            <person name="Rosenstiel P."/>
            <person name="Hippler M."/>
            <person name="Laroche J."/>
        </authorList>
    </citation>
    <scope>NUCLEOTIDE SEQUENCE [LARGE SCALE GENOMIC DNA]</scope>
    <source>
        <strain evidence="2 3">CCMP1005</strain>
    </source>
</reference>
<evidence type="ECO:0000313" key="2">
    <source>
        <dbReference type="EMBL" id="EJK61557.1"/>
    </source>
</evidence>
<keyword evidence="3" id="KW-1185">Reference proteome</keyword>
<feature type="non-terminal residue" evidence="2">
    <location>
        <position position="1"/>
    </location>
</feature>
<evidence type="ECO:0000256" key="1">
    <source>
        <dbReference type="SAM" id="MobiDB-lite"/>
    </source>
</evidence>
<sequence>CDRYVYATAGFYLCQEEDDDDFIVDDDDEDEDEEEEGKMKMTTSSSLYVIYNTCLLRYASSSSRGALAGEQRRLPKLSLTEAPLGRVGDIGPGSEPPPRNRIGIVTAFVPSSRQSPAAPRKPSFSYFIADYLPQRRELLHGTATHTEIVRNAAATRRKGGGVDAMDGSRLWGRPPLRPWRPPTTDGLTAGAGVYDSICGAPYCGPTRPTSNLRGKKILDVYIKVYEAKDTIFSDQTGRFSVTSQAGNKYIMLMVEIDSNAVLVDRSHVQSHQPSCNSHTLPSLNDPSPLASP</sequence>
<dbReference type="Proteomes" id="UP000266841">
    <property type="component" value="Unassembled WGS sequence"/>
</dbReference>
<feature type="compositionally biased region" description="Polar residues" evidence="1">
    <location>
        <begin position="269"/>
        <end position="285"/>
    </location>
</feature>
<comment type="caution">
    <text evidence="2">The sequence shown here is derived from an EMBL/GenBank/DDBJ whole genome shotgun (WGS) entry which is preliminary data.</text>
</comment>
<organism evidence="2 3">
    <name type="scientific">Thalassiosira oceanica</name>
    <name type="common">Marine diatom</name>
    <dbReference type="NCBI Taxonomy" id="159749"/>
    <lineage>
        <taxon>Eukaryota</taxon>
        <taxon>Sar</taxon>
        <taxon>Stramenopiles</taxon>
        <taxon>Ochrophyta</taxon>
        <taxon>Bacillariophyta</taxon>
        <taxon>Coscinodiscophyceae</taxon>
        <taxon>Thalassiosirophycidae</taxon>
        <taxon>Thalassiosirales</taxon>
        <taxon>Thalassiosiraceae</taxon>
        <taxon>Thalassiosira</taxon>
    </lineage>
</organism>
<feature type="region of interest" description="Disordered" evidence="1">
    <location>
        <begin position="20"/>
        <end position="40"/>
    </location>
</feature>
<dbReference type="AlphaFoldDB" id="K0STD5"/>
<proteinExistence type="predicted"/>
<dbReference type="EMBL" id="AGNL01019826">
    <property type="protein sequence ID" value="EJK61557.1"/>
    <property type="molecule type" value="Genomic_DNA"/>
</dbReference>
<gene>
    <name evidence="2" type="ORF">THAOC_17934</name>
</gene>
<protein>
    <submittedName>
        <fullName evidence="2">Uncharacterized protein</fullName>
    </submittedName>
</protein>